<evidence type="ECO:0000313" key="1">
    <source>
        <dbReference type="EMBL" id="WMV38208.1"/>
    </source>
</evidence>
<organism evidence="1 2">
    <name type="scientific">Solanum verrucosum</name>
    <dbReference type="NCBI Taxonomy" id="315347"/>
    <lineage>
        <taxon>Eukaryota</taxon>
        <taxon>Viridiplantae</taxon>
        <taxon>Streptophyta</taxon>
        <taxon>Embryophyta</taxon>
        <taxon>Tracheophyta</taxon>
        <taxon>Spermatophyta</taxon>
        <taxon>Magnoliopsida</taxon>
        <taxon>eudicotyledons</taxon>
        <taxon>Gunneridae</taxon>
        <taxon>Pentapetalae</taxon>
        <taxon>asterids</taxon>
        <taxon>lamiids</taxon>
        <taxon>Solanales</taxon>
        <taxon>Solanaceae</taxon>
        <taxon>Solanoideae</taxon>
        <taxon>Solaneae</taxon>
        <taxon>Solanum</taxon>
    </lineage>
</organism>
<dbReference type="Proteomes" id="UP001234989">
    <property type="component" value="Chromosome 7"/>
</dbReference>
<proteinExistence type="predicted"/>
<dbReference type="AlphaFoldDB" id="A0AAF0ZGG4"/>
<name>A0AAF0ZGG4_SOLVR</name>
<reference evidence="1" key="1">
    <citation type="submission" date="2023-08" db="EMBL/GenBank/DDBJ databases">
        <title>A de novo genome assembly of Solanum verrucosum Schlechtendal, a Mexican diploid species geographically isolated from the other diploid A-genome species in potato relatives.</title>
        <authorList>
            <person name="Hosaka K."/>
        </authorList>
    </citation>
    <scope>NUCLEOTIDE SEQUENCE</scope>
    <source>
        <tissue evidence="1">Young leaves</tissue>
    </source>
</reference>
<evidence type="ECO:0000313" key="2">
    <source>
        <dbReference type="Proteomes" id="UP001234989"/>
    </source>
</evidence>
<dbReference type="EMBL" id="CP133618">
    <property type="protein sequence ID" value="WMV38208.1"/>
    <property type="molecule type" value="Genomic_DNA"/>
</dbReference>
<keyword evidence="2" id="KW-1185">Reference proteome</keyword>
<sequence length="142" mass="16749">MLWACVMDFGGQWYQSLPLTELAYNKNYHSSIQVAPFEALYWDSISLDQNLSFGEKPIAILDRQTRQLSSKHIDSVKVQWRHRSIEEVMWEVESDKRRRYPQLFTLLEMVGVVPDVNGVFGDFDPFELRNLDMVDLGQHYEF</sequence>
<protein>
    <submittedName>
        <fullName evidence="1">Uncharacterized protein</fullName>
    </submittedName>
</protein>
<gene>
    <name evidence="1" type="ORF">MTR67_031593</name>
</gene>
<accession>A0AAF0ZGG4</accession>